<evidence type="ECO:0000256" key="1">
    <source>
        <dbReference type="SAM" id="MobiDB-lite"/>
    </source>
</evidence>
<feature type="region of interest" description="Disordered" evidence="1">
    <location>
        <begin position="1"/>
        <end position="20"/>
    </location>
</feature>
<gene>
    <name evidence="2" type="ORF">FE840_009565</name>
</gene>
<proteinExistence type="predicted"/>
<evidence type="ECO:0000313" key="3">
    <source>
        <dbReference type="Proteomes" id="UP000308530"/>
    </source>
</evidence>
<protein>
    <submittedName>
        <fullName evidence="2">Uncharacterized protein</fullName>
    </submittedName>
</protein>
<dbReference type="Proteomes" id="UP000308530">
    <property type="component" value="Chromosome"/>
</dbReference>
<dbReference type="RefSeq" id="WP_138288311.1">
    <property type="nucleotide sequence ID" value="NZ_CP058350.1"/>
</dbReference>
<organism evidence="2 3">
    <name type="scientific">Peteryoungia desertarenae</name>
    <dbReference type="NCBI Taxonomy" id="1813451"/>
    <lineage>
        <taxon>Bacteria</taxon>
        <taxon>Pseudomonadati</taxon>
        <taxon>Pseudomonadota</taxon>
        <taxon>Alphaproteobacteria</taxon>
        <taxon>Hyphomicrobiales</taxon>
        <taxon>Rhizobiaceae</taxon>
        <taxon>Peteryoungia</taxon>
    </lineage>
</organism>
<keyword evidence="3" id="KW-1185">Reference proteome</keyword>
<feature type="region of interest" description="Disordered" evidence="1">
    <location>
        <begin position="51"/>
        <end position="78"/>
    </location>
</feature>
<name>A0ABX6QML0_9HYPH</name>
<sequence length="78" mass="8605">MTATRDTFFKPGKVSAQDKAATTDTVARAIIDQEADARERKTEALRALRMEREAAESEKAPAPKKRATRASGVRRGRC</sequence>
<evidence type="ECO:0000313" key="2">
    <source>
        <dbReference type="EMBL" id="QLF69770.1"/>
    </source>
</evidence>
<dbReference type="EMBL" id="CP058350">
    <property type="protein sequence ID" value="QLF69770.1"/>
    <property type="molecule type" value="Genomic_DNA"/>
</dbReference>
<accession>A0ABX6QML0</accession>
<feature type="compositionally biased region" description="Basic and acidic residues" evidence="1">
    <location>
        <begin position="51"/>
        <end position="61"/>
    </location>
</feature>
<feature type="compositionally biased region" description="Basic residues" evidence="1">
    <location>
        <begin position="62"/>
        <end position="78"/>
    </location>
</feature>
<reference evidence="2 3" key="1">
    <citation type="submission" date="2020-06" db="EMBL/GenBank/DDBJ databases">
        <title>Genome sequence of Rhizobium sp strain ADMK78.</title>
        <authorList>
            <person name="Rahi P."/>
        </authorList>
    </citation>
    <scope>NUCLEOTIDE SEQUENCE [LARGE SCALE GENOMIC DNA]</scope>
    <source>
        <strain evidence="2 3">ADMK78</strain>
    </source>
</reference>